<accession>A0A017HSK4</accession>
<protein>
    <submittedName>
        <fullName evidence="1">Uncharacterized protein</fullName>
    </submittedName>
</protein>
<dbReference type="RefSeq" id="WP_051521136.1">
    <property type="nucleotide sequence ID" value="NZ_KK088562.1"/>
</dbReference>
<dbReference type="Proteomes" id="UP000019666">
    <property type="component" value="Unassembled WGS sequence"/>
</dbReference>
<dbReference type="InterPro" id="IPR027417">
    <property type="entry name" value="P-loop_NTPase"/>
</dbReference>
<evidence type="ECO:0000313" key="2">
    <source>
        <dbReference type="Proteomes" id="UP000019666"/>
    </source>
</evidence>
<dbReference type="STRING" id="442562.Rumeso_01372"/>
<gene>
    <name evidence="1" type="ORF">Rumeso_01372</name>
</gene>
<dbReference type="Gene3D" id="3.40.50.300">
    <property type="entry name" value="P-loop containing nucleotide triphosphate hydrolases"/>
    <property type="match status" value="1"/>
</dbReference>
<dbReference type="HOGENOM" id="CLU_384419_0_0_5"/>
<dbReference type="AlphaFoldDB" id="A0A017HSK4"/>
<organism evidence="1 2">
    <name type="scientific">Rubellimicrobium mesophilum DSM 19309</name>
    <dbReference type="NCBI Taxonomy" id="442562"/>
    <lineage>
        <taxon>Bacteria</taxon>
        <taxon>Pseudomonadati</taxon>
        <taxon>Pseudomonadota</taxon>
        <taxon>Alphaproteobacteria</taxon>
        <taxon>Rhodobacterales</taxon>
        <taxon>Roseobacteraceae</taxon>
        <taxon>Rubellimicrobium</taxon>
    </lineage>
</organism>
<reference evidence="1 2" key="1">
    <citation type="submission" date="2013-02" db="EMBL/GenBank/DDBJ databases">
        <authorList>
            <person name="Fiebig A."/>
            <person name="Goeker M."/>
            <person name="Klenk H.-P.P."/>
        </authorList>
    </citation>
    <scope>NUCLEOTIDE SEQUENCE [LARGE SCALE GENOMIC DNA]</scope>
    <source>
        <strain evidence="1 2">DSM 19309</strain>
    </source>
</reference>
<dbReference type="Pfam" id="PF13481">
    <property type="entry name" value="AAA_25"/>
    <property type="match status" value="1"/>
</dbReference>
<dbReference type="InterPro" id="IPR034154">
    <property type="entry name" value="TOPRIM_DnaG/twinkle"/>
</dbReference>
<dbReference type="EMBL" id="AOSK01000036">
    <property type="protein sequence ID" value="EYD77113.1"/>
    <property type="molecule type" value="Genomic_DNA"/>
</dbReference>
<comment type="caution">
    <text evidence="1">The sequence shown here is derived from an EMBL/GenBank/DDBJ whole genome shotgun (WGS) entry which is preliminary data.</text>
</comment>
<dbReference type="CDD" id="cd01029">
    <property type="entry name" value="TOPRIM_primases"/>
    <property type="match status" value="1"/>
</dbReference>
<dbReference type="Gene3D" id="3.40.1360.10">
    <property type="match status" value="1"/>
</dbReference>
<evidence type="ECO:0000313" key="1">
    <source>
        <dbReference type="EMBL" id="EYD77113.1"/>
    </source>
</evidence>
<name>A0A017HSK4_9RHOB</name>
<proteinExistence type="predicted"/>
<sequence length="649" mass="70113">MNLHSQPLDVRSVAAALGGEVNGPDSVLAPGPGHGPKDRSLSVKLSADKPDGFTAHSFAGDDWRECRDHVAAKLGLPAWTPRDKGQQGAGPRGPVAEYVYHLADGAPYLKVERIHANGRKIFPQFHWTGSGWAKGKPKGPKVPYRLPELLDSPHAPVLIAEGEKDADSLHRLGLIATTASEGAGKWTADLGRWFKGRTVYILPDNDQPGHAHANQVAGHLHGIAAEVRIVALPGLPAKGDVSDWIAADGDVEELLRLCEAAPVWTPESEPPPAEEPSEALAPTPHAFVWRDPATIPPVPRLYGLHLIRRQVSVTVAPSGLGKSSNIIVEGLAIASGRDLLGEGFVKRLRVWIINLEDPIEELERRVTAAMIHHGIRPEEIAGHLFLSGREDGLCTAVMTREGLQIVRPALDEIEAKIRAEGIDVASIDPFISSHQVPENDNGAIDKVAKEWAAVATRCNCAIEIVHHTRKLNGEESSSESGRGASSLVAAARSGRVLARMTEKERAEAGVTDDPATYFSVLRDKTNQAPPGKRVWRRIASVDLGNGDMVGVGVVERWTWPDTFEGMGVQDLLAVQRALDGKGARYSDKTEDWAGHIVAETLGLDAKDDKKRISKLIDTWIGSGALVKVDLRDAKRNLRPCVEVGEWATE</sequence>
<dbReference type="PATRIC" id="fig|442562.3.peg.1360"/>
<keyword evidence="2" id="KW-1185">Reference proteome</keyword>